<organism evidence="8 9">
    <name type="scientific">Crinalium epipsammum PCC 9333</name>
    <dbReference type="NCBI Taxonomy" id="1173022"/>
    <lineage>
        <taxon>Bacteria</taxon>
        <taxon>Bacillati</taxon>
        <taxon>Cyanobacteriota</taxon>
        <taxon>Cyanophyceae</taxon>
        <taxon>Gomontiellales</taxon>
        <taxon>Gomontiellaceae</taxon>
        <taxon>Crinalium</taxon>
    </lineage>
</organism>
<evidence type="ECO:0000256" key="2">
    <source>
        <dbReference type="ARBA" id="ARBA00022908"/>
    </source>
</evidence>
<keyword evidence="2" id="KW-0229">DNA integration</keyword>
<keyword evidence="4" id="KW-0233">DNA recombination</keyword>
<dbReference type="RefSeq" id="WP_015180041.1">
    <property type="nucleotide sequence ID" value="NC_019735.1"/>
</dbReference>
<dbReference type="InterPro" id="IPR044068">
    <property type="entry name" value="CB"/>
</dbReference>
<comment type="similarity">
    <text evidence="1">Belongs to the 'phage' integrase family.</text>
</comment>
<dbReference type="eggNOG" id="COG4974">
    <property type="taxonomic scope" value="Bacteria"/>
</dbReference>
<dbReference type="InterPro" id="IPR002104">
    <property type="entry name" value="Integrase_catalytic"/>
</dbReference>
<dbReference type="Proteomes" id="UP000010472">
    <property type="component" value="Plasmid pCRI9333.04"/>
</dbReference>
<dbReference type="InterPro" id="IPR004107">
    <property type="entry name" value="Integrase_SAM-like_N"/>
</dbReference>
<dbReference type="Gene3D" id="1.10.150.130">
    <property type="match status" value="1"/>
</dbReference>
<dbReference type="Pfam" id="PF00589">
    <property type="entry name" value="Phage_integrase"/>
    <property type="match status" value="1"/>
</dbReference>
<dbReference type="EMBL" id="CP003624">
    <property type="protein sequence ID" value="AFZ15661.1"/>
    <property type="molecule type" value="Genomic_DNA"/>
</dbReference>
<dbReference type="AlphaFoldDB" id="K9W658"/>
<dbReference type="GO" id="GO:0006310">
    <property type="term" value="P:DNA recombination"/>
    <property type="evidence" value="ECO:0007669"/>
    <property type="project" value="UniProtKB-KW"/>
</dbReference>
<dbReference type="InterPro" id="IPR011010">
    <property type="entry name" value="DNA_brk_join_enz"/>
</dbReference>
<sequence>MSNIAVTTENTELTMLAITNQDILTDFVADKRSTKTKHEYAKDLKDFFKTITGDEPTPQRVSEFLHLDRFKAIALVLRYKQILVERGLKEATVNRRLSAIKSLVNYANKIGQCSYTLIDIKSEKVRPYRDTSGITPDVFKKMLAVPNRDTLMGKRDYALLRLLWDNALRRGEVSSLSIGDLDLDSRRLWILGKGRGSQKEAIAVSVQTIKALQEWLQARRETDINSPVFISLSSRAIGHRLTTTSIYRIVSAIALDAGITKQLSPHRIRHSSVTAALEATNGDVRRVQKLSRHSNLNTLMIYDDNRLSHQGEITDLLADLV</sequence>
<geneLocation type="plasmid" evidence="8 9">
    <name>pCRI9333.04</name>
</geneLocation>
<keyword evidence="3 5" id="KW-0238">DNA-binding</keyword>
<dbReference type="PROSITE" id="PS51898">
    <property type="entry name" value="TYR_RECOMBINASE"/>
    <property type="match status" value="1"/>
</dbReference>
<dbReference type="KEGG" id="cep:Cri9333_4899"/>
<dbReference type="InterPro" id="IPR013762">
    <property type="entry name" value="Integrase-like_cat_sf"/>
</dbReference>
<evidence type="ECO:0000256" key="5">
    <source>
        <dbReference type="PROSITE-ProRule" id="PRU01248"/>
    </source>
</evidence>
<evidence type="ECO:0000313" key="9">
    <source>
        <dbReference type="Proteomes" id="UP000010472"/>
    </source>
</evidence>
<dbReference type="InterPro" id="IPR050090">
    <property type="entry name" value="Tyrosine_recombinase_XerCD"/>
</dbReference>
<dbReference type="PANTHER" id="PTHR30349:SF64">
    <property type="entry name" value="PROPHAGE INTEGRASE INTD-RELATED"/>
    <property type="match status" value="1"/>
</dbReference>
<dbReference type="GO" id="GO:0015074">
    <property type="term" value="P:DNA integration"/>
    <property type="evidence" value="ECO:0007669"/>
    <property type="project" value="UniProtKB-KW"/>
</dbReference>
<proteinExistence type="inferred from homology"/>
<evidence type="ECO:0000259" key="7">
    <source>
        <dbReference type="PROSITE" id="PS51900"/>
    </source>
</evidence>
<dbReference type="PANTHER" id="PTHR30349">
    <property type="entry name" value="PHAGE INTEGRASE-RELATED"/>
    <property type="match status" value="1"/>
</dbReference>
<dbReference type="OrthoDB" id="550438at2"/>
<keyword evidence="8" id="KW-0614">Plasmid</keyword>
<dbReference type="SUPFAM" id="SSF56349">
    <property type="entry name" value="DNA breaking-rejoining enzymes"/>
    <property type="match status" value="1"/>
</dbReference>
<dbReference type="Gene3D" id="1.10.443.10">
    <property type="entry name" value="Intergrase catalytic core"/>
    <property type="match status" value="1"/>
</dbReference>
<evidence type="ECO:0000259" key="6">
    <source>
        <dbReference type="PROSITE" id="PS51898"/>
    </source>
</evidence>
<dbReference type="CDD" id="cd01195">
    <property type="entry name" value="INT_C_like_5"/>
    <property type="match status" value="1"/>
</dbReference>
<evidence type="ECO:0000256" key="3">
    <source>
        <dbReference type="ARBA" id="ARBA00023125"/>
    </source>
</evidence>
<keyword evidence="9" id="KW-1185">Reference proteome</keyword>
<dbReference type="Pfam" id="PF02899">
    <property type="entry name" value="Phage_int_SAM_1"/>
    <property type="match status" value="1"/>
</dbReference>
<reference evidence="8 9" key="1">
    <citation type="submission" date="2012-06" db="EMBL/GenBank/DDBJ databases">
        <title>Finished plasmid 4 of genome of Crinalium epipsammum PCC 9333.</title>
        <authorList>
            <consortium name="US DOE Joint Genome Institute"/>
            <person name="Gugger M."/>
            <person name="Coursin T."/>
            <person name="Rippka R."/>
            <person name="Tandeau De Marsac N."/>
            <person name="Huntemann M."/>
            <person name="Wei C.-L."/>
            <person name="Han J."/>
            <person name="Detter J.C."/>
            <person name="Han C."/>
            <person name="Tapia R."/>
            <person name="Davenport K."/>
            <person name="Daligault H."/>
            <person name="Erkkila T."/>
            <person name="Gu W."/>
            <person name="Munk A.C.C."/>
            <person name="Teshima H."/>
            <person name="Xu Y."/>
            <person name="Chain P."/>
            <person name="Chen A."/>
            <person name="Krypides N."/>
            <person name="Mavromatis K."/>
            <person name="Markowitz V."/>
            <person name="Szeto E."/>
            <person name="Ivanova N."/>
            <person name="Mikhailova N."/>
            <person name="Ovchinnikova G."/>
            <person name="Pagani I."/>
            <person name="Pati A."/>
            <person name="Goodwin L."/>
            <person name="Peters L."/>
            <person name="Pitluck S."/>
            <person name="Woyke T."/>
            <person name="Kerfeld C."/>
        </authorList>
    </citation>
    <scope>NUCLEOTIDE SEQUENCE [LARGE SCALE GENOMIC DNA]</scope>
    <source>
        <strain evidence="8 9">PCC 9333</strain>
        <plasmid evidence="9">Plasmid pCRI9333.04</plasmid>
    </source>
</reference>
<evidence type="ECO:0000256" key="1">
    <source>
        <dbReference type="ARBA" id="ARBA00008857"/>
    </source>
</evidence>
<dbReference type="HOGENOM" id="CLU_027562_9_6_3"/>
<dbReference type="PATRIC" id="fig|1173022.3.peg.5290"/>
<evidence type="ECO:0000256" key="4">
    <source>
        <dbReference type="ARBA" id="ARBA00023172"/>
    </source>
</evidence>
<accession>K9W658</accession>
<gene>
    <name evidence="8" type="ORF">Cri9333_4899</name>
</gene>
<feature type="domain" description="Core-binding (CB)" evidence="7">
    <location>
        <begin position="18"/>
        <end position="108"/>
    </location>
</feature>
<dbReference type="InterPro" id="IPR010998">
    <property type="entry name" value="Integrase_recombinase_N"/>
</dbReference>
<name>K9W658_9CYAN</name>
<protein>
    <submittedName>
        <fullName evidence="8">Integrase family protein</fullName>
    </submittedName>
</protein>
<dbReference type="GO" id="GO:0003677">
    <property type="term" value="F:DNA binding"/>
    <property type="evidence" value="ECO:0007669"/>
    <property type="project" value="UniProtKB-UniRule"/>
</dbReference>
<evidence type="ECO:0000313" key="8">
    <source>
        <dbReference type="EMBL" id="AFZ15661.1"/>
    </source>
</evidence>
<feature type="domain" description="Tyr recombinase" evidence="6">
    <location>
        <begin position="129"/>
        <end position="315"/>
    </location>
</feature>
<dbReference type="PROSITE" id="PS51900">
    <property type="entry name" value="CB"/>
    <property type="match status" value="1"/>
</dbReference>